<dbReference type="PROSITE" id="PS50929">
    <property type="entry name" value="ABC_TM1F"/>
    <property type="match status" value="2"/>
</dbReference>
<evidence type="ECO:0000256" key="4">
    <source>
        <dbReference type="ARBA" id="ARBA00022448"/>
    </source>
</evidence>
<feature type="domain" description="ABC transporter" evidence="14">
    <location>
        <begin position="317"/>
        <end position="553"/>
    </location>
</feature>
<dbReference type="Pfam" id="PF00005">
    <property type="entry name" value="ABC_tran"/>
    <property type="match status" value="2"/>
</dbReference>
<keyword evidence="9" id="KW-1278">Translocase</keyword>
<evidence type="ECO:0000256" key="11">
    <source>
        <dbReference type="ARBA" id="ARBA00023136"/>
    </source>
</evidence>
<feature type="transmembrane region" description="Helical" evidence="13">
    <location>
        <begin position="59"/>
        <end position="76"/>
    </location>
</feature>
<reference evidence="16" key="2">
    <citation type="submission" date="2025-09" db="UniProtKB">
        <authorList>
            <consortium name="Ensembl"/>
        </authorList>
    </citation>
    <scope>IDENTIFICATION</scope>
</reference>
<feature type="transmembrane region" description="Helical" evidence="13">
    <location>
        <begin position="136"/>
        <end position="159"/>
    </location>
</feature>
<dbReference type="SUPFAM" id="SSF90123">
    <property type="entry name" value="ABC transporter transmembrane region"/>
    <property type="match status" value="2"/>
</dbReference>
<evidence type="ECO:0000256" key="5">
    <source>
        <dbReference type="ARBA" id="ARBA00022692"/>
    </source>
</evidence>
<dbReference type="CDD" id="cd18578">
    <property type="entry name" value="ABC_6TM_Pgp_ABCB1_D2_like"/>
    <property type="match status" value="1"/>
</dbReference>
<dbReference type="GO" id="GO:0015421">
    <property type="term" value="F:ABC-type oligopeptide transporter activity"/>
    <property type="evidence" value="ECO:0007669"/>
    <property type="project" value="TreeGrafter"/>
</dbReference>
<feature type="transmembrane region" description="Helical" evidence="13">
    <location>
        <begin position="82"/>
        <end position="102"/>
    </location>
</feature>
<evidence type="ECO:0000256" key="13">
    <source>
        <dbReference type="SAM" id="Phobius"/>
    </source>
</evidence>
<keyword evidence="6" id="KW-0677">Repeat</keyword>
<dbReference type="SMART" id="SM00382">
    <property type="entry name" value="AAA"/>
    <property type="match status" value="2"/>
</dbReference>
<feature type="transmembrane region" description="Helical" evidence="13">
    <location>
        <begin position="827"/>
        <end position="849"/>
    </location>
</feature>
<dbReference type="InterPro" id="IPR017871">
    <property type="entry name" value="ABC_transporter-like_CS"/>
</dbReference>
<evidence type="ECO:0000256" key="12">
    <source>
        <dbReference type="ARBA" id="ARBA00023180"/>
    </source>
</evidence>
<keyword evidence="10 13" id="KW-1133">Transmembrane helix</keyword>
<dbReference type="InterPro" id="IPR036640">
    <property type="entry name" value="ABC1_TM_sf"/>
</dbReference>
<keyword evidence="4" id="KW-0813">Transport</keyword>
<dbReference type="InterPro" id="IPR039421">
    <property type="entry name" value="Type_1_exporter"/>
</dbReference>
<evidence type="ECO:0000256" key="1">
    <source>
        <dbReference type="ARBA" id="ARBA00004141"/>
    </source>
</evidence>
<dbReference type="PROSITE" id="PS00211">
    <property type="entry name" value="ABC_TRANSPORTER_1"/>
    <property type="match status" value="1"/>
</dbReference>
<organism evidence="16 17">
    <name type="scientific">Buteo japonicus</name>
    <dbReference type="NCBI Taxonomy" id="224669"/>
    <lineage>
        <taxon>Eukaryota</taxon>
        <taxon>Metazoa</taxon>
        <taxon>Chordata</taxon>
        <taxon>Craniata</taxon>
        <taxon>Vertebrata</taxon>
        <taxon>Euteleostomi</taxon>
        <taxon>Archelosauria</taxon>
        <taxon>Archosauria</taxon>
        <taxon>Dinosauria</taxon>
        <taxon>Saurischia</taxon>
        <taxon>Theropoda</taxon>
        <taxon>Coelurosauria</taxon>
        <taxon>Aves</taxon>
        <taxon>Neognathae</taxon>
        <taxon>Neoaves</taxon>
        <taxon>Telluraves</taxon>
        <taxon>Accipitrimorphae</taxon>
        <taxon>Accipitriformes</taxon>
        <taxon>Accipitridae</taxon>
        <taxon>Accipitrinae</taxon>
        <taxon>Buteo</taxon>
    </lineage>
</organism>
<evidence type="ECO:0000259" key="14">
    <source>
        <dbReference type="PROSITE" id="PS50893"/>
    </source>
</evidence>
<keyword evidence="7" id="KW-0547">Nucleotide-binding</keyword>
<keyword evidence="12" id="KW-0325">Glycoprotein</keyword>
<keyword evidence="11 13" id="KW-0472">Membrane</keyword>
<evidence type="ECO:0000256" key="10">
    <source>
        <dbReference type="ARBA" id="ARBA00022989"/>
    </source>
</evidence>
<dbReference type="Proteomes" id="UP000694555">
    <property type="component" value="Unplaced"/>
</dbReference>
<dbReference type="Gene3D" id="1.20.1560.10">
    <property type="entry name" value="ABC transporter type 1, transmembrane domain"/>
    <property type="match status" value="2"/>
</dbReference>
<dbReference type="FunFam" id="1.20.1560.10:FF:000083">
    <property type="entry name" value="phosphatidylcholine translocator ABCB4 isoform X7"/>
    <property type="match status" value="1"/>
</dbReference>
<proteinExistence type="inferred from homology"/>
<protein>
    <submittedName>
        <fullName evidence="16">Uncharacterized protein</fullName>
    </submittedName>
</protein>
<evidence type="ECO:0000256" key="6">
    <source>
        <dbReference type="ARBA" id="ARBA00022737"/>
    </source>
</evidence>
<feature type="transmembrane region" description="Helical" evidence="13">
    <location>
        <begin position="628"/>
        <end position="658"/>
    </location>
</feature>
<dbReference type="PANTHER" id="PTHR43394:SF27">
    <property type="entry name" value="ATP-DEPENDENT TRANSLOCASE ABCB1-LIKE"/>
    <property type="match status" value="1"/>
</dbReference>
<feature type="transmembrane region" description="Helical" evidence="13">
    <location>
        <begin position="28"/>
        <end position="52"/>
    </location>
</feature>
<dbReference type="CDD" id="cd03249">
    <property type="entry name" value="ABC_MTABC3_MDL1_MDL2"/>
    <property type="match status" value="1"/>
</dbReference>
<keyword evidence="17" id="KW-1185">Reference proteome</keyword>
<dbReference type="AlphaFoldDB" id="A0A8C0C3M1"/>
<dbReference type="GO" id="GO:0005743">
    <property type="term" value="C:mitochondrial inner membrane"/>
    <property type="evidence" value="ECO:0007669"/>
    <property type="project" value="TreeGrafter"/>
</dbReference>
<dbReference type="InterPro" id="IPR027417">
    <property type="entry name" value="P-loop_NTPase"/>
</dbReference>
<accession>A0A8C0C3M1</accession>
<evidence type="ECO:0000256" key="7">
    <source>
        <dbReference type="ARBA" id="ARBA00022741"/>
    </source>
</evidence>
<feature type="transmembrane region" description="Helical" evidence="13">
    <location>
        <begin position="754"/>
        <end position="775"/>
    </location>
</feature>
<feature type="domain" description="ABC transmembrane type-1" evidence="15">
    <location>
        <begin position="130"/>
        <end position="282"/>
    </location>
</feature>
<dbReference type="InterPro" id="IPR003439">
    <property type="entry name" value="ABC_transporter-like_ATP-bd"/>
</dbReference>
<evidence type="ECO:0000259" key="15">
    <source>
        <dbReference type="PROSITE" id="PS50929"/>
    </source>
</evidence>
<feature type="transmembrane region" description="Helical" evidence="13">
    <location>
        <begin position="179"/>
        <end position="199"/>
    </location>
</feature>
<dbReference type="GO" id="GO:0016887">
    <property type="term" value="F:ATP hydrolysis activity"/>
    <property type="evidence" value="ECO:0007669"/>
    <property type="project" value="InterPro"/>
</dbReference>
<sequence>MIKGHKLKPQLRKPTGTGPSADWTNDKLLMVLGTTMAILHGAGVSLMMIIFGDMTDIELIPFPILLFPFRYAYYYPDIRAGVLFAALHSSFILAAEFFHAVMTQEIRWFDVMIDISKINEEIGGKWQSGFTKSWKITLVILALSPVLGLSSALWAKIISTFTNKELAAYARAGAVAEEFLAAIRTVSNFLYVLVCLGFFSETKKKLEDAKHIGIKKATSANISMGIAFFLIYASYALAFWYGATLILSNDYTIGKVFTVFFSVLIGAFSIGQTAPSIEAFASARGAAYTIFNIIDNEPQIDSYSETGYKPDHIKGNLEFQNVYFNYPSRPDIEILKGLNLKVSCGQTVALVGGSGCGKSTTVQLIQRFYDPKEGTVTIDGQDIKTLNVRYLREIIGVVNQEPVLFATSIAENIRYGHEDVTMEEIEKATKEANAYDFIMKLPNKFETVVGERGAQLSGGQKQRIAIARALVRNPKILLLDEATSALDTESESVVQAALDKVRKGRTTLVIIHNLSTVQNVDLLAAFENGVVTEQGTHNELIEQKGIYYKPVNMQVASGTEDQLQEEGNAPAISEEAQKGSILAGQKRQSAQKSIKRFRIQNDEPDVKADKSVPPVSFFKIMELNKSEWPYFVIGTLRTIISEALQLIFSVIISGIIGVSIKQRSKNLHCMLYLLLFGVFFLKLGFTFGKAGEILTMSWFDDPQNSTGALITRLVNDASQVKGATGSRLALIAKNVANLGTGIVLSLIHGWQLTLLLLAIVPIIAVTGMIQMKILAGHAKKDKKALEITGKVGSQRYNMIMIFFCHRNSVKAAHIFGFTFAFTQAITYFIYVGCFGFAFLAFATPMSIYFSPFYLYRVFSAIVFSAKALRQSTSFTPDYAKAKMSAAHLLMLFERVPSIDSYSEEGEKPVSKHSVMHSIAKVLQGLNMHVEKGQTLALVGSSGCGKSTVVQLLERFYDPLSGEMLLDGQNAKTLNSQWLRAQTGIISREPMLVDCTIAKNIAYGDTSWEESCEEIVNAAKEANIHSFIESLPKIIRTSFPTWNWGKKPHRTQRSGGQKQCIAIIVQEALDKAREGHTCIGIAHRLSAIQNADTIAVVQNGKVIGQGTHQQLLAEKGIYYSLVNVQSGPRNV</sequence>
<feature type="domain" description="ABC transmembrane type-1" evidence="15">
    <location>
        <begin position="694"/>
        <end position="880"/>
    </location>
</feature>
<feature type="transmembrane region" description="Helical" evidence="13">
    <location>
        <begin position="670"/>
        <end position="688"/>
    </location>
</feature>
<dbReference type="InterPro" id="IPR011527">
    <property type="entry name" value="ABC1_TM_dom"/>
</dbReference>
<dbReference type="PANTHER" id="PTHR43394">
    <property type="entry name" value="ATP-DEPENDENT PERMEASE MDL1, MITOCHONDRIAL"/>
    <property type="match status" value="1"/>
</dbReference>
<dbReference type="GO" id="GO:0016324">
    <property type="term" value="C:apical plasma membrane"/>
    <property type="evidence" value="ECO:0007669"/>
    <property type="project" value="UniProtKB-SubCell"/>
</dbReference>
<keyword evidence="8" id="KW-0067">ATP-binding</keyword>
<feature type="domain" description="ABC transporter" evidence="14">
    <location>
        <begin position="904"/>
        <end position="1123"/>
    </location>
</feature>
<name>A0A8C0C3M1_9AVES</name>
<dbReference type="Gene3D" id="3.40.50.300">
    <property type="entry name" value="P-loop containing nucleotide triphosphate hydrolases"/>
    <property type="match status" value="3"/>
</dbReference>
<dbReference type="InterPro" id="IPR003593">
    <property type="entry name" value="AAA+_ATPase"/>
</dbReference>
<dbReference type="SUPFAM" id="SSF52540">
    <property type="entry name" value="P-loop containing nucleoside triphosphate hydrolases"/>
    <property type="match status" value="2"/>
</dbReference>
<keyword evidence="5 13" id="KW-0812">Transmembrane</keyword>
<reference evidence="16" key="1">
    <citation type="submission" date="2025-08" db="UniProtKB">
        <authorList>
            <consortium name="Ensembl"/>
        </authorList>
    </citation>
    <scope>IDENTIFICATION</scope>
</reference>
<dbReference type="Pfam" id="PF00664">
    <property type="entry name" value="ABC_membrane"/>
    <property type="match status" value="2"/>
</dbReference>
<evidence type="ECO:0000256" key="2">
    <source>
        <dbReference type="ARBA" id="ARBA00004221"/>
    </source>
</evidence>
<dbReference type="PROSITE" id="PS50893">
    <property type="entry name" value="ABC_TRANSPORTER_2"/>
    <property type="match status" value="2"/>
</dbReference>
<feature type="transmembrane region" description="Helical" evidence="13">
    <location>
        <begin position="220"/>
        <end position="241"/>
    </location>
</feature>
<dbReference type="GO" id="GO:0005524">
    <property type="term" value="F:ATP binding"/>
    <property type="evidence" value="ECO:0007669"/>
    <property type="project" value="UniProtKB-KW"/>
</dbReference>
<evidence type="ECO:0000256" key="3">
    <source>
        <dbReference type="ARBA" id="ARBA00007577"/>
    </source>
</evidence>
<evidence type="ECO:0000313" key="16">
    <source>
        <dbReference type="Ensembl" id="ENSBJAP00000025379.1"/>
    </source>
</evidence>
<evidence type="ECO:0000256" key="8">
    <source>
        <dbReference type="ARBA" id="ARBA00022840"/>
    </source>
</evidence>
<evidence type="ECO:0000313" key="17">
    <source>
        <dbReference type="Proteomes" id="UP000694555"/>
    </source>
</evidence>
<dbReference type="FunFam" id="3.40.50.300:FF:000479">
    <property type="entry name" value="Multidrug resistance protein 1A"/>
    <property type="match status" value="1"/>
</dbReference>
<evidence type="ECO:0000256" key="9">
    <source>
        <dbReference type="ARBA" id="ARBA00022967"/>
    </source>
</evidence>
<comment type="subcellular location">
    <subcellularLocation>
        <location evidence="2">Apical cell membrane</location>
    </subcellularLocation>
    <subcellularLocation>
        <location evidence="1">Membrane</location>
        <topology evidence="1">Multi-pass membrane protein</topology>
    </subcellularLocation>
</comment>
<dbReference type="Ensembl" id="ENSBJAT00000026077.1">
    <property type="protein sequence ID" value="ENSBJAP00000025379.1"/>
    <property type="gene ID" value="ENSBJAG00000016178.1"/>
</dbReference>
<dbReference type="GO" id="GO:0090374">
    <property type="term" value="P:oligopeptide export from mitochondrion"/>
    <property type="evidence" value="ECO:0007669"/>
    <property type="project" value="TreeGrafter"/>
</dbReference>
<comment type="similarity">
    <text evidence="3">Belongs to the ABC transporter superfamily. ABCB family. Multidrug resistance exporter (TC 3.A.1.201) subfamily.</text>
</comment>